<sequence>MATLFPFSRVAIPLGENPYAEGRKGEWRDFFQVGEENGRAQIRRDKAPSPKPYTPRNERSAVDIGIFPLFATASGELLRRGLLRHFAAHKTQKQNINKKTTKE</sequence>
<protein>
    <submittedName>
        <fullName evidence="1">Uncharacterized protein</fullName>
    </submittedName>
</protein>
<evidence type="ECO:0000313" key="1">
    <source>
        <dbReference type="EMBL" id="RTH02240.1"/>
    </source>
</evidence>
<dbReference type="AlphaFoldDB" id="A0A430R4B1"/>
<gene>
    <name evidence="1" type="ORF">CSW45_08375</name>
</gene>
<organism evidence="1 2">
    <name type="scientific">Thermus scotoductus</name>
    <dbReference type="NCBI Taxonomy" id="37636"/>
    <lineage>
        <taxon>Bacteria</taxon>
        <taxon>Thermotogati</taxon>
        <taxon>Deinococcota</taxon>
        <taxon>Deinococci</taxon>
        <taxon>Thermales</taxon>
        <taxon>Thermaceae</taxon>
        <taxon>Thermus</taxon>
    </lineage>
</organism>
<evidence type="ECO:0000313" key="2">
    <source>
        <dbReference type="Proteomes" id="UP000286910"/>
    </source>
</evidence>
<comment type="caution">
    <text evidence="1">The sequence shown here is derived from an EMBL/GenBank/DDBJ whole genome shotgun (WGS) entry which is preliminary data.</text>
</comment>
<dbReference type="Proteomes" id="UP000286910">
    <property type="component" value="Unassembled WGS sequence"/>
</dbReference>
<reference evidence="1 2" key="1">
    <citation type="journal article" date="2019" name="Extremophiles">
        <title>Biogeography of thermophiles and predominance of Thermus scotoductus in domestic water heaters.</title>
        <authorList>
            <person name="Wilpiszeski R.L."/>
            <person name="Zhang Z."/>
            <person name="House C.H."/>
        </authorList>
    </citation>
    <scope>NUCLEOTIDE SEQUENCE [LARGE SCALE GENOMIC DNA]</scope>
    <source>
        <strain evidence="1 2">32_S32</strain>
    </source>
</reference>
<dbReference type="RefSeq" id="WP_216640967.1">
    <property type="nucleotide sequence ID" value="NZ_PELR01000278.1"/>
</dbReference>
<feature type="non-terminal residue" evidence="1">
    <location>
        <position position="103"/>
    </location>
</feature>
<name>A0A430R4B1_THESC</name>
<proteinExistence type="predicted"/>
<accession>A0A430R4B1</accession>
<dbReference type="EMBL" id="PELR01000278">
    <property type="protein sequence ID" value="RTH02240.1"/>
    <property type="molecule type" value="Genomic_DNA"/>
</dbReference>